<dbReference type="Pfam" id="PF00581">
    <property type="entry name" value="Rhodanese"/>
    <property type="match status" value="1"/>
</dbReference>
<evidence type="ECO:0000256" key="1">
    <source>
        <dbReference type="ARBA" id="ARBA00023015"/>
    </source>
</evidence>
<dbReference type="CDD" id="cd00090">
    <property type="entry name" value="HTH_ARSR"/>
    <property type="match status" value="1"/>
</dbReference>
<organism evidence="6 7">
    <name type="scientific">Thiothrix lacustris</name>
    <dbReference type="NCBI Taxonomy" id="525917"/>
    <lineage>
        <taxon>Bacteria</taxon>
        <taxon>Pseudomonadati</taxon>
        <taxon>Pseudomonadota</taxon>
        <taxon>Gammaproteobacteria</taxon>
        <taxon>Thiotrichales</taxon>
        <taxon>Thiotrichaceae</taxon>
        <taxon>Thiothrix</taxon>
    </lineage>
</organism>
<dbReference type="InterPro" id="IPR051011">
    <property type="entry name" value="Metal_resp_trans_reg"/>
</dbReference>
<dbReference type="SUPFAM" id="SSF46785">
    <property type="entry name" value="Winged helix' DNA-binding domain"/>
    <property type="match status" value="1"/>
</dbReference>
<dbReference type="InterPro" id="IPR011991">
    <property type="entry name" value="ArsR-like_HTH"/>
</dbReference>
<keyword evidence="2" id="KW-0238">DNA-binding</keyword>
<evidence type="ECO:0000313" key="6">
    <source>
        <dbReference type="EMBL" id="OQX07451.1"/>
    </source>
</evidence>
<dbReference type="SMART" id="SM00450">
    <property type="entry name" value="RHOD"/>
    <property type="match status" value="1"/>
</dbReference>
<dbReference type="InterPro" id="IPR036873">
    <property type="entry name" value="Rhodanese-like_dom_sf"/>
</dbReference>
<dbReference type="Gene3D" id="3.40.250.10">
    <property type="entry name" value="Rhodanese-like domain"/>
    <property type="match status" value="1"/>
</dbReference>
<evidence type="ECO:0000256" key="3">
    <source>
        <dbReference type="ARBA" id="ARBA00023163"/>
    </source>
</evidence>
<dbReference type="GO" id="GO:0003677">
    <property type="term" value="F:DNA binding"/>
    <property type="evidence" value="ECO:0007669"/>
    <property type="project" value="UniProtKB-KW"/>
</dbReference>
<dbReference type="EMBL" id="MTEJ01000209">
    <property type="protein sequence ID" value="OQX07451.1"/>
    <property type="molecule type" value="Genomic_DNA"/>
</dbReference>
<dbReference type="SMART" id="SM00418">
    <property type="entry name" value="HTH_ARSR"/>
    <property type="match status" value="1"/>
</dbReference>
<evidence type="ECO:0000259" key="5">
    <source>
        <dbReference type="PROSITE" id="PS50987"/>
    </source>
</evidence>
<dbReference type="InterPro" id="IPR001763">
    <property type="entry name" value="Rhodanese-like_dom"/>
</dbReference>
<keyword evidence="1" id="KW-0805">Transcription regulation</keyword>
<evidence type="ECO:0000313" key="7">
    <source>
        <dbReference type="Proteomes" id="UP000192491"/>
    </source>
</evidence>
<reference evidence="6 7" key="1">
    <citation type="submission" date="2017-01" db="EMBL/GenBank/DDBJ databases">
        <title>Novel large sulfur bacteria in the metagenomes of groundwater-fed chemosynthetic microbial mats in the Lake Huron basin.</title>
        <authorList>
            <person name="Sharrar A.M."/>
            <person name="Flood B.E."/>
            <person name="Bailey J.V."/>
            <person name="Jones D.S."/>
            <person name="Biddanda B."/>
            <person name="Ruberg S.A."/>
            <person name="Marcus D.N."/>
            <person name="Dick G.J."/>
        </authorList>
    </citation>
    <scope>NUCLEOTIDE SEQUENCE [LARGE SCALE GENOMIC DNA]</scope>
    <source>
        <strain evidence="6">A8</strain>
    </source>
</reference>
<dbReference type="PANTHER" id="PTHR43132:SF8">
    <property type="entry name" value="HTH-TYPE TRANSCRIPTIONAL REGULATOR KMTR"/>
    <property type="match status" value="1"/>
</dbReference>
<keyword evidence="3" id="KW-0804">Transcription</keyword>
<feature type="domain" description="HTH arsR-type" evidence="5">
    <location>
        <begin position="18"/>
        <end position="112"/>
    </location>
</feature>
<dbReference type="InterPro" id="IPR001845">
    <property type="entry name" value="HTH_ArsR_DNA-bd_dom"/>
</dbReference>
<gene>
    <name evidence="6" type="ORF">BWK73_28180</name>
</gene>
<evidence type="ECO:0000259" key="4">
    <source>
        <dbReference type="PROSITE" id="PS50206"/>
    </source>
</evidence>
<evidence type="ECO:0000256" key="2">
    <source>
        <dbReference type="ARBA" id="ARBA00023125"/>
    </source>
</evidence>
<dbReference type="AlphaFoldDB" id="A0A1Y1QJW3"/>
<proteinExistence type="predicted"/>
<dbReference type="CDD" id="cd00158">
    <property type="entry name" value="RHOD"/>
    <property type="match status" value="1"/>
</dbReference>
<dbReference type="PRINTS" id="PR00778">
    <property type="entry name" value="HTHARSR"/>
</dbReference>
<dbReference type="Pfam" id="PF01022">
    <property type="entry name" value="HTH_5"/>
    <property type="match status" value="1"/>
</dbReference>
<dbReference type="InterPro" id="IPR036390">
    <property type="entry name" value="WH_DNA-bd_sf"/>
</dbReference>
<dbReference type="PROSITE" id="PS50206">
    <property type="entry name" value="RHODANESE_3"/>
    <property type="match status" value="1"/>
</dbReference>
<dbReference type="PROSITE" id="PS50987">
    <property type="entry name" value="HTH_ARSR_2"/>
    <property type="match status" value="1"/>
</dbReference>
<dbReference type="NCBIfam" id="NF033788">
    <property type="entry name" value="HTH_metalloreg"/>
    <property type="match status" value="1"/>
</dbReference>
<protein>
    <submittedName>
        <fullName evidence="6">ArsR family transcriptional regulator</fullName>
    </submittedName>
</protein>
<dbReference type="InterPro" id="IPR036388">
    <property type="entry name" value="WH-like_DNA-bd_sf"/>
</dbReference>
<dbReference type="PANTHER" id="PTHR43132">
    <property type="entry name" value="ARSENICAL RESISTANCE OPERON REPRESSOR ARSR-RELATED"/>
    <property type="match status" value="1"/>
</dbReference>
<dbReference type="GO" id="GO:0003700">
    <property type="term" value="F:DNA-binding transcription factor activity"/>
    <property type="evidence" value="ECO:0007669"/>
    <property type="project" value="InterPro"/>
</dbReference>
<dbReference type="Proteomes" id="UP000192491">
    <property type="component" value="Unassembled WGS sequence"/>
</dbReference>
<name>A0A1Y1QJW3_9GAMM</name>
<comment type="caution">
    <text evidence="6">The sequence shown here is derived from an EMBL/GenBank/DDBJ whole genome shotgun (WGS) entry which is preliminary data.</text>
</comment>
<feature type="domain" description="Rhodanese" evidence="4">
    <location>
        <begin position="142"/>
        <end position="231"/>
    </location>
</feature>
<dbReference type="Gene3D" id="1.10.10.10">
    <property type="entry name" value="Winged helix-like DNA-binding domain superfamily/Winged helix DNA-binding domain"/>
    <property type="match status" value="1"/>
</dbReference>
<dbReference type="SUPFAM" id="SSF52821">
    <property type="entry name" value="Rhodanese/Cell cycle control phosphatase"/>
    <property type="match status" value="1"/>
</dbReference>
<accession>A0A1Y1QJW3</accession>
<sequence>MQRSLDHKTNPQQDRTQVKEILYGQVARIGQVFSSPKRLELVELLCQGEKSVERLANEAGISLKLASAHLKELRHAHLVEARKEGKNTIYRLASEEVADFWVTIRTLAEDRLVDLRVALAKLSAHAHELTPLSRVELLAQAQGGEVTVLDVRPSSEFITGHLPYAQSIPLADLKRRLEELPSSKPIVAYCRGPFCLMAVEAVEMLRQEGFNAIRLEDGVAEWRTQGLPLEVGA</sequence>